<dbReference type="AlphaFoldDB" id="A0A5C4N5Q7"/>
<evidence type="ECO:0000313" key="1">
    <source>
        <dbReference type="EMBL" id="TNC52988.1"/>
    </source>
</evidence>
<dbReference type="Proteomes" id="UP000305887">
    <property type="component" value="Unassembled WGS sequence"/>
</dbReference>
<accession>A0A5C4N5Q7</accession>
<dbReference type="RefSeq" id="WP_139074912.1">
    <property type="nucleotide sequence ID" value="NZ_VDFU01000001.1"/>
</dbReference>
<organism evidence="1 2">
    <name type="scientific">Rubellimicrobium rubrum</name>
    <dbReference type="NCBI Taxonomy" id="2585369"/>
    <lineage>
        <taxon>Bacteria</taxon>
        <taxon>Pseudomonadati</taxon>
        <taxon>Pseudomonadota</taxon>
        <taxon>Alphaproteobacteria</taxon>
        <taxon>Rhodobacterales</taxon>
        <taxon>Roseobacteraceae</taxon>
        <taxon>Rubellimicrobium</taxon>
    </lineage>
</organism>
<name>A0A5C4N5Q7_9RHOB</name>
<protein>
    <submittedName>
        <fullName evidence="1">Uncharacterized protein</fullName>
    </submittedName>
</protein>
<keyword evidence="2" id="KW-1185">Reference proteome</keyword>
<proteinExistence type="predicted"/>
<dbReference type="EMBL" id="VDFU01000001">
    <property type="protein sequence ID" value="TNC52988.1"/>
    <property type="molecule type" value="Genomic_DNA"/>
</dbReference>
<gene>
    <name evidence="1" type="ORF">FHG66_01495</name>
</gene>
<dbReference type="OrthoDB" id="7916272at2"/>
<comment type="caution">
    <text evidence="1">The sequence shown here is derived from an EMBL/GenBank/DDBJ whole genome shotgun (WGS) entry which is preliminary data.</text>
</comment>
<evidence type="ECO:0000313" key="2">
    <source>
        <dbReference type="Proteomes" id="UP000305887"/>
    </source>
</evidence>
<sequence length="85" mass="9289">MSDNFQSHQRGLESPADCHVAITPSDNAFINPRPRALWCQTAGNLALEDREGNVLNYSVTAGQILPFRAVRVLATGTTATVYGWE</sequence>
<reference evidence="1 2" key="1">
    <citation type="submission" date="2019-06" db="EMBL/GenBank/DDBJ databases">
        <title>YIM 131921 draft genome.</title>
        <authorList>
            <person name="Jiang L."/>
        </authorList>
    </citation>
    <scope>NUCLEOTIDE SEQUENCE [LARGE SCALE GENOMIC DNA]</scope>
    <source>
        <strain evidence="1 2">YIM 131921</strain>
    </source>
</reference>